<comment type="caution">
    <text evidence="2">The sequence shown here is derived from an EMBL/GenBank/DDBJ whole genome shotgun (WGS) entry which is preliminary data.</text>
</comment>
<keyword evidence="3" id="KW-1185">Reference proteome</keyword>
<sequence>MTISPQLIGRYEIPGARGFGSGSGEAWLNRTGPVPQLLINGPDALFVHELGQDVHLRATFPRPLPEKKAGSIGVAPDCSFAVFTTDTAYIAVAPDGTHLWQHPHIGWGRCSRGYVDFSLHGPDHTIRTWLRMPSETPDRTLFHTLNEAGHLVTRHELPIGANVQQVSLRWRPDGDLGSVHVSGRASYRATLASGRIFLGERVDVKYIHATAPSRRGIMTEDGSTPELRWHRFPSYEETVTLRIDDFPSPGTGDCTVHYEPQLMYAGGYLDEDTALVQLSDAYDTARCYGNDAWREYSHWLVDLATGTVRGRIAYPEWEEDSAWPLGDGTWLTRERNDTLCRWTARQTASEAPAAGGDEGAGAGVRAAPRSSPRDRGRRHRR</sequence>
<accession>A0A0N1JWR3</accession>
<evidence type="ECO:0000313" key="2">
    <source>
        <dbReference type="EMBL" id="KPC60735.1"/>
    </source>
</evidence>
<gene>
    <name evidence="2" type="ORF">ADL29_28280</name>
</gene>
<dbReference type="RefSeq" id="WP_053926394.1">
    <property type="nucleotide sequence ID" value="NZ_LGKG01000157.1"/>
</dbReference>
<dbReference type="Proteomes" id="UP000037982">
    <property type="component" value="Unassembled WGS sequence"/>
</dbReference>
<dbReference type="AlphaFoldDB" id="A0A0N1JWR3"/>
<evidence type="ECO:0000313" key="3">
    <source>
        <dbReference type="Proteomes" id="UP000037982"/>
    </source>
</evidence>
<reference evidence="3" key="1">
    <citation type="submission" date="2015-07" db="EMBL/GenBank/DDBJ databases">
        <authorList>
            <person name="Ju K.-S."/>
            <person name="Doroghazi J.R."/>
            <person name="Metcalf W.W."/>
        </authorList>
    </citation>
    <scope>NUCLEOTIDE SEQUENCE [LARGE SCALE GENOMIC DNA]</scope>
    <source>
        <strain evidence="3">NRRL ISP-5002</strain>
    </source>
</reference>
<dbReference type="PATRIC" id="fig|66876.3.peg.6196"/>
<proteinExistence type="predicted"/>
<evidence type="ECO:0000256" key="1">
    <source>
        <dbReference type="SAM" id="MobiDB-lite"/>
    </source>
</evidence>
<organism evidence="2 3">
    <name type="scientific">Streptomyces chattanoogensis</name>
    <dbReference type="NCBI Taxonomy" id="66876"/>
    <lineage>
        <taxon>Bacteria</taxon>
        <taxon>Bacillati</taxon>
        <taxon>Actinomycetota</taxon>
        <taxon>Actinomycetes</taxon>
        <taxon>Kitasatosporales</taxon>
        <taxon>Streptomycetaceae</taxon>
        <taxon>Streptomyces</taxon>
    </lineage>
</organism>
<protein>
    <submittedName>
        <fullName evidence="2">Uncharacterized protein</fullName>
    </submittedName>
</protein>
<name>A0A0N1JWR3_9ACTN</name>
<dbReference type="EMBL" id="LGKG01000157">
    <property type="protein sequence ID" value="KPC60735.1"/>
    <property type="molecule type" value="Genomic_DNA"/>
</dbReference>
<feature type="region of interest" description="Disordered" evidence="1">
    <location>
        <begin position="343"/>
        <end position="381"/>
    </location>
</feature>